<name>A0A803MDS7_CHEQI</name>
<feature type="compositionally biased region" description="Acidic residues" evidence="2">
    <location>
        <begin position="87"/>
        <end position="97"/>
    </location>
</feature>
<dbReference type="Gramene" id="AUR62027620-RA">
    <property type="protein sequence ID" value="AUR62027620-RA:cds"/>
    <property type="gene ID" value="AUR62027620"/>
</dbReference>
<reference evidence="3" key="2">
    <citation type="submission" date="2021-03" db="UniProtKB">
        <authorList>
            <consortium name="EnsemblPlants"/>
        </authorList>
    </citation>
    <scope>IDENTIFICATION</scope>
</reference>
<keyword evidence="4" id="KW-1185">Reference proteome</keyword>
<dbReference type="OMA" id="YRIRNCI"/>
<reference evidence="3" key="1">
    <citation type="journal article" date="2017" name="Nature">
        <title>The genome of Chenopodium quinoa.</title>
        <authorList>
            <person name="Jarvis D.E."/>
            <person name="Ho Y.S."/>
            <person name="Lightfoot D.J."/>
            <person name="Schmoeckel S.M."/>
            <person name="Li B."/>
            <person name="Borm T.J.A."/>
            <person name="Ohyanagi H."/>
            <person name="Mineta K."/>
            <person name="Michell C.T."/>
            <person name="Saber N."/>
            <person name="Kharbatia N.M."/>
            <person name="Rupper R.R."/>
            <person name="Sharp A.R."/>
            <person name="Dally N."/>
            <person name="Boughton B.A."/>
            <person name="Woo Y.H."/>
            <person name="Gao G."/>
            <person name="Schijlen E.G.W.M."/>
            <person name="Guo X."/>
            <person name="Momin A.A."/>
            <person name="Negrao S."/>
            <person name="Al-Babili S."/>
            <person name="Gehring C."/>
            <person name="Roessner U."/>
            <person name="Jung C."/>
            <person name="Murphy K."/>
            <person name="Arold S.T."/>
            <person name="Gojobori T."/>
            <person name="van der Linden C.G."/>
            <person name="van Loo E.N."/>
            <person name="Jellen E.N."/>
            <person name="Maughan P.J."/>
            <person name="Tester M."/>
        </authorList>
    </citation>
    <scope>NUCLEOTIDE SEQUENCE [LARGE SCALE GENOMIC DNA]</scope>
    <source>
        <strain evidence="3">cv. PI 614886</strain>
    </source>
</reference>
<evidence type="ECO:0000313" key="3">
    <source>
        <dbReference type="EnsemblPlants" id="AUR62027620-RA:cds"/>
    </source>
</evidence>
<protein>
    <submittedName>
        <fullName evidence="3">Uncharacterized protein</fullName>
    </submittedName>
</protein>
<feature type="region of interest" description="Disordered" evidence="2">
    <location>
        <begin position="60"/>
        <end position="98"/>
    </location>
</feature>
<dbReference type="Pfam" id="PF04520">
    <property type="entry name" value="Senescence_reg"/>
    <property type="match status" value="1"/>
</dbReference>
<accession>A0A803MDS7</accession>
<sequence>MDFVEFQESDVMFSDYSSDQSMECNNENEENVEWTRKHNNIQTNGSSKMVLKRRKSLKKKTQKVSSSLPIHIPGSGNQQYSFRYESDEASSDLDDEDQMMRLPPHLIVERRRANKDIARSFPLKERNLYYVRNCIIMMNDELS</sequence>
<dbReference type="AlphaFoldDB" id="A0A803MDS7"/>
<evidence type="ECO:0000256" key="1">
    <source>
        <dbReference type="ARBA" id="ARBA00034773"/>
    </source>
</evidence>
<organism evidence="3 4">
    <name type="scientific">Chenopodium quinoa</name>
    <name type="common">Quinoa</name>
    <dbReference type="NCBI Taxonomy" id="63459"/>
    <lineage>
        <taxon>Eukaryota</taxon>
        <taxon>Viridiplantae</taxon>
        <taxon>Streptophyta</taxon>
        <taxon>Embryophyta</taxon>
        <taxon>Tracheophyta</taxon>
        <taxon>Spermatophyta</taxon>
        <taxon>Magnoliopsida</taxon>
        <taxon>eudicotyledons</taxon>
        <taxon>Gunneridae</taxon>
        <taxon>Pentapetalae</taxon>
        <taxon>Caryophyllales</taxon>
        <taxon>Chenopodiaceae</taxon>
        <taxon>Chenopodioideae</taxon>
        <taxon>Atripliceae</taxon>
        <taxon>Chenopodium</taxon>
    </lineage>
</organism>
<dbReference type="EnsemblPlants" id="AUR62027620-RA">
    <property type="protein sequence ID" value="AUR62027620-RA:cds"/>
    <property type="gene ID" value="AUR62027620"/>
</dbReference>
<dbReference type="GO" id="GO:0010150">
    <property type="term" value="P:leaf senescence"/>
    <property type="evidence" value="ECO:0007669"/>
    <property type="project" value="UniProtKB-ARBA"/>
</dbReference>
<dbReference type="Proteomes" id="UP000596660">
    <property type="component" value="Unplaced"/>
</dbReference>
<dbReference type="PANTHER" id="PTHR33083:SF49">
    <property type="entry name" value="SENESCENCE REGULATOR"/>
    <property type="match status" value="1"/>
</dbReference>
<dbReference type="InterPro" id="IPR007608">
    <property type="entry name" value="Senescence_reg_S40"/>
</dbReference>
<proteinExistence type="inferred from homology"/>
<dbReference type="PANTHER" id="PTHR33083">
    <property type="entry name" value="EXPRESSED PROTEIN"/>
    <property type="match status" value="1"/>
</dbReference>
<comment type="similarity">
    <text evidence="1">Belongs to the senescence regulator S40 family.</text>
</comment>
<evidence type="ECO:0000313" key="4">
    <source>
        <dbReference type="Proteomes" id="UP000596660"/>
    </source>
</evidence>
<evidence type="ECO:0000256" key="2">
    <source>
        <dbReference type="SAM" id="MobiDB-lite"/>
    </source>
</evidence>